<dbReference type="UniPathway" id="UPA00034">
    <property type="reaction ID" value="UER00025"/>
</dbReference>
<dbReference type="Gene3D" id="3.10.310.10">
    <property type="entry name" value="Diaminopimelate Epimerase, Chain A, domain 1"/>
    <property type="match status" value="2"/>
</dbReference>
<feature type="active site" evidence="9">
    <location>
        <position position="73"/>
    </location>
</feature>
<dbReference type="GeneID" id="98672853"/>
<sequence length="268" mass="29121">MRTEFAKYEGAGNDFILIDNRGEGFTPDPRLIARLCDRHFGIGADGVMTLSRSAGTDCAMRYFNADGSEGEMCGNGARCFALFAEHLGIGGERKRFTAADGLHTARILRTEGTGGLVELGMTEVAEIRRGDGWWFLNTGVPHYVEFVRDLDTADVCGRGRAIRRDTARFPQGTNVNFVRILRDGAIAVRTYERGVEAETLACGTGATAAAIVTNFACQPAVLRYDVAVPGGTLSVRFSREAATEHYSDIRLTGPARRVFAGEFGTEDF</sequence>
<dbReference type="EC" id="5.1.1.7" evidence="3 8"/>
<name>A0A4Y1X154_9BACT</name>
<protein>
    <recommendedName>
        <fullName evidence="3 8">Diaminopimelate epimerase</fullName>
        <shortName evidence="8">DAP epimerase</shortName>
        <ecNumber evidence="3 8">5.1.1.7</ecNumber>
    </recommendedName>
    <alternativeName>
        <fullName evidence="8">PLP-independent amino acid racemase</fullName>
    </alternativeName>
</protein>
<dbReference type="SUPFAM" id="SSF54506">
    <property type="entry name" value="Diaminopimelate epimerase-like"/>
    <property type="match status" value="2"/>
</dbReference>
<feature type="site" description="Could be important to modulate the pK values of the two catalytic cysteine residues" evidence="8">
    <location>
        <position position="142"/>
    </location>
</feature>
<evidence type="ECO:0000313" key="11">
    <source>
        <dbReference type="Proteomes" id="UP000319374"/>
    </source>
</evidence>
<organism evidence="10 11">
    <name type="scientific">Alistipes dispar</name>
    <dbReference type="NCBI Taxonomy" id="2585119"/>
    <lineage>
        <taxon>Bacteria</taxon>
        <taxon>Pseudomonadati</taxon>
        <taxon>Bacteroidota</taxon>
        <taxon>Bacteroidia</taxon>
        <taxon>Bacteroidales</taxon>
        <taxon>Rikenellaceae</taxon>
        <taxon>Alistipes</taxon>
    </lineage>
</organism>
<reference evidence="11" key="1">
    <citation type="submission" date="2019-06" db="EMBL/GenBank/DDBJ databases">
        <title>Alistipes onderdonkii subsp. vulgaris subsp. nov., Alistipes dispar sp. nov. and Alistipes communis sp. nov., isolated from human faeces, and creation of Alistipes onderdonkii subsp. onderdonkii subsp. nov.</title>
        <authorList>
            <person name="Sakamoto M."/>
            <person name="Ikeyama N."/>
            <person name="Ogata Y."/>
            <person name="Suda W."/>
            <person name="Iino T."/>
            <person name="Hattori M."/>
            <person name="Ohkuma M."/>
        </authorList>
    </citation>
    <scope>NUCLEOTIDE SEQUENCE [LARGE SCALE GENOMIC DNA]</scope>
    <source>
        <strain evidence="11">5CPEGH6</strain>
    </source>
</reference>
<evidence type="ECO:0000256" key="2">
    <source>
        <dbReference type="ARBA" id="ARBA00010219"/>
    </source>
</evidence>
<dbReference type="NCBIfam" id="TIGR00652">
    <property type="entry name" value="DapF"/>
    <property type="match status" value="1"/>
</dbReference>
<keyword evidence="4 8" id="KW-0028">Amino-acid biosynthesis</keyword>
<dbReference type="Proteomes" id="UP000319374">
    <property type="component" value="Chromosome"/>
</dbReference>
<keyword evidence="8" id="KW-0963">Cytoplasm</keyword>
<keyword evidence="11" id="KW-1185">Reference proteome</keyword>
<dbReference type="Pfam" id="PF01678">
    <property type="entry name" value="DAP_epimerase"/>
    <property type="match status" value="2"/>
</dbReference>
<dbReference type="KEGG" id="ada:A5CPEGH6_08740"/>
<comment type="catalytic activity">
    <reaction evidence="7 8">
        <text>(2S,6S)-2,6-diaminopimelate = meso-2,6-diaminopimelate</text>
        <dbReference type="Rhea" id="RHEA:15393"/>
        <dbReference type="ChEBI" id="CHEBI:57609"/>
        <dbReference type="ChEBI" id="CHEBI:57791"/>
        <dbReference type="EC" id="5.1.1.7"/>
    </reaction>
</comment>
<evidence type="ECO:0000256" key="5">
    <source>
        <dbReference type="ARBA" id="ARBA00023154"/>
    </source>
</evidence>
<evidence type="ECO:0000256" key="7">
    <source>
        <dbReference type="ARBA" id="ARBA00051712"/>
    </source>
</evidence>
<dbReference type="HAMAP" id="MF_00197">
    <property type="entry name" value="DAP_epimerase"/>
    <property type="match status" value="1"/>
</dbReference>
<dbReference type="GO" id="GO:0009089">
    <property type="term" value="P:lysine biosynthetic process via diaminopimelate"/>
    <property type="evidence" value="ECO:0007669"/>
    <property type="project" value="UniProtKB-UniRule"/>
</dbReference>
<dbReference type="GO" id="GO:0008837">
    <property type="term" value="F:diaminopimelate epimerase activity"/>
    <property type="evidence" value="ECO:0007669"/>
    <property type="project" value="UniProtKB-UniRule"/>
</dbReference>
<comment type="similarity">
    <text evidence="2 8">Belongs to the diaminopimelate epimerase family.</text>
</comment>
<evidence type="ECO:0000256" key="9">
    <source>
        <dbReference type="PROSITE-ProRule" id="PRU10125"/>
    </source>
</evidence>
<dbReference type="AlphaFoldDB" id="A0A4Y1X154"/>
<keyword evidence="5 8" id="KW-0457">Lysine biosynthesis</keyword>
<evidence type="ECO:0000256" key="1">
    <source>
        <dbReference type="ARBA" id="ARBA00005196"/>
    </source>
</evidence>
<feature type="binding site" evidence="8">
    <location>
        <position position="174"/>
    </location>
    <ligand>
        <name>substrate</name>
    </ligand>
</feature>
<feature type="active site" description="Proton donor" evidence="8">
    <location>
        <position position="73"/>
    </location>
</feature>
<comment type="subunit">
    <text evidence="8">Homodimer.</text>
</comment>
<comment type="pathway">
    <text evidence="1 8">Amino-acid biosynthesis; L-lysine biosynthesis via DAP pathway; DL-2,6-diaminopimelate from LL-2,6-diaminopimelate: step 1/1.</text>
</comment>
<proteinExistence type="inferred from homology"/>
<comment type="function">
    <text evidence="8">Catalyzes the stereoinversion of LL-2,6-diaminopimelate (L,L-DAP) to meso-diaminopimelate (meso-DAP), a precursor of L-lysine and an essential component of the bacterial peptidoglycan.</text>
</comment>
<dbReference type="PANTHER" id="PTHR31689:SF0">
    <property type="entry name" value="DIAMINOPIMELATE EPIMERASE"/>
    <property type="match status" value="1"/>
</dbReference>
<feature type="active site" description="Proton acceptor" evidence="8">
    <location>
        <position position="202"/>
    </location>
</feature>
<feature type="binding site" evidence="8">
    <location>
        <position position="13"/>
    </location>
    <ligand>
        <name>substrate</name>
    </ligand>
</feature>
<comment type="caution">
    <text evidence="8">Lacks conserved residue(s) required for the propagation of feature annotation.</text>
</comment>
<dbReference type="OrthoDB" id="9805408at2"/>
<accession>A0A4Y1X154</accession>
<evidence type="ECO:0000256" key="4">
    <source>
        <dbReference type="ARBA" id="ARBA00022605"/>
    </source>
</evidence>
<comment type="subcellular location">
    <subcellularLocation>
        <location evidence="8">Cytoplasm</location>
    </subcellularLocation>
</comment>
<feature type="site" description="Could be important to modulate the pK values of the two catalytic cysteine residues" evidence="8">
    <location>
        <position position="192"/>
    </location>
</feature>
<evidence type="ECO:0000256" key="6">
    <source>
        <dbReference type="ARBA" id="ARBA00023235"/>
    </source>
</evidence>
<feature type="binding site" evidence="8">
    <location>
        <begin position="74"/>
        <end position="75"/>
    </location>
    <ligand>
        <name>substrate</name>
    </ligand>
</feature>
<evidence type="ECO:0000256" key="3">
    <source>
        <dbReference type="ARBA" id="ARBA00013080"/>
    </source>
</evidence>
<dbReference type="GO" id="GO:0005829">
    <property type="term" value="C:cytosol"/>
    <property type="evidence" value="ECO:0007669"/>
    <property type="project" value="TreeGrafter"/>
</dbReference>
<dbReference type="PROSITE" id="PS01326">
    <property type="entry name" value="DAP_EPIMERASE"/>
    <property type="match status" value="1"/>
</dbReference>
<dbReference type="InterPro" id="IPR018510">
    <property type="entry name" value="DAP_epimerase_AS"/>
</dbReference>
<evidence type="ECO:0000313" key="10">
    <source>
        <dbReference type="EMBL" id="BBL06236.1"/>
    </source>
</evidence>
<feature type="binding site" evidence="8">
    <location>
        <position position="64"/>
    </location>
    <ligand>
        <name>substrate</name>
    </ligand>
</feature>
<dbReference type="InterPro" id="IPR001653">
    <property type="entry name" value="DAP_epimerase_DapF"/>
</dbReference>
<feature type="binding site" evidence="8">
    <location>
        <begin position="192"/>
        <end position="193"/>
    </location>
    <ligand>
        <name>substrate</name>
    </ligand>
</feature>
<dbReference type="RefSeq" id="WP_141428072.1">
    <property type="nucleotide sequence ID" value="NZ_AP019736.1"/>
</dbReference>
<gene>
    <name evidence="8 10" type="primary">dapF</name>
    <name evidence="10" type="ORF">A5CPEGH6_08740</name>
</gene>
<evidence type="ECO:0000256" key="8">
    <source>
        <dbReference type="HAMAP-Rule" id="MF_00197"/>
    </source>
</evidence>
<keyword evidence="6 8" id="KW-0413">Isomerase</keyword>
<feature type="binding site" evidence="8">
    <location>
        <begin position="203"/>
        <end position="204"/>
    </location>
    <ligand>
        <name>substrate</name>
    </ligand>
</feature>
<dbReference type="EMBL" id="AP019736">
    <property type="protein sequence ID" value="BBL06236.1"/>
    <property type="molecule type" value="Genomic_DNA"/>
</dbReference>
<dbReference type="PANTHER" id="PTHR31689">
    <property type="entry name" value="DIAMINOPIMELATE EPIMERASE, CHLOROPLASTIC"/>
    <property type="match status" value="1"/>
</dbReference>